<dbReference type="GO" id="GO:0003677">
    <property type="term" value="F:DNA binding"/>
    <property type="evidence" value="ECO:0007669"/>
    <property type="project" value="InterPro"/>
</dbReference>
<name>A0AAQ3QJF1_9LILI</name>
<accession>A0AAQ3QJF1</accession>
<protein>
    <submittedName>
        <fullName evidence="2">Zinc finger BED domain-containing protein RICESLEEPER 2-like</fullName>
    </submittedName>
</protein>
<dbReference type="InterPro" id="IPR025525">
    <property type="entry name" value="hAT-like_transposase_RNase-H"/>
</dbReference>
<sequence>MASALDPREKFEYMEDALRTIYGDEKGKHLFDSVKIFMSELFEEYKKKLQHDPNSSLIIQPTSVSTSEG</sequence>
<dbReference type="EMBL" id="CP136895">
    <property type="protein sequence ID" value="WOL10350.1"/>
    <property type="molecule type" value="Genomic_DNA"/>
</dbReference>
<gene>
    <name evidence="2" type="ORF">Cni_G19105</name>
</gene>
<feature type="domain" description="hAT-like transposase RNase-H fold" evidence="1">
    <location>
        <begin position="1"/>
        <end position="45"/>
    </location>
</feature>
<keyword evidence="3" id="KW-1185">Reference proteome</keyword>
<organism evidence="2 3">
    <name type="scientific">Canna indica</name>
    <name type="common">Indian-shot</name>
    <dbReference type="NCBI Taxonomy" id="4628"/>
    <lineage>
        <taxon>Eukaryota</taxon>
        <taxon>Viridiplantae</taxon>
        <taxon>Streptophyta</taxon>
        <taxon>Embryophyta</taxon>
        <taxon>Tracheophyta</taxon>
        <taxon>Spermatophyta</taxon>
        <taxon>Magnoliopsida</taxon>
        <taxon>Liliopsida</taxon>
        <taxon>Zingiberales</taxon>
        <taxon>Cannaceae</taxon>
        <taxon>Canna</taxon>
    </lineage>
</organism>
<evidence type="ECO:0000313" key="3">
    <source>
        <dbReference type="Proteomes" id="UP001327560"/>
    </source>
</evidence>
<evidence type="ECO:0000259" key="1">
    <source>
        <dbReference type="Pfam" id="PF14372"/>
    </source>
</evidence>
<reference evidence="2 3" key="1">
    <citation type="submission" date="2023-10" db="EMBL/GenBank/DDBJ databases">
        <title>Chromosome-scale genome assembly provides insights into flower coloration mechanisms of Canna indica.</title>
        <authorList>
            <person name="Li C."/>
        </authorList>
    </citation>
    <scope>NUCLEOTIDE SEQUENCE [LARGE SCALE GENOMIC DNA]</scope>
    <source>
        <tissue evidence="2">Flower</tissue>
    </source>
</reference>
<dbReference type="Proteomes" id="UP001327560">
    <property type="component" value="Chromosome 6"/>
</dbReference>
<dbReference type="Pfam" id="PF14372">
    <property type="entry name" value="hAT-like_RNase-H"/>
    <property type="match status" value="1"/>
</dbReference>
<dbReference type="AlphaFoldDB" id="A0AAQ3QJF1"/>
<evidence type="ECO:0000313" key="2">
    <source>
        <dbReference type="EMBL" id="WOL10350.1"/>
    </source>
</evidence>
<proteinExistence type="predicted"/>